<dbReference type="Proteomes" id="UP000752696">
    <property type="component" value="Unassembled WGS sequence"/>
</dbReference>
<evidence type="ECO:0000256" key="1">
    <source>
        <dbReference type="SAM" id="MobiDB-lite"/>
    </source>
</evidence>
<feature type="region of interest" description="Disordered" evidence="1">
    <location>
        <begin position="81"/>
        <end position="102"/>
    </location>
</feature>
<name>A0A6V7HCJ7_9HYME</name>
<organism evidence="2 3">
    <name type="scientific">Heterotrigona itama</name>
    <dbReference type="NCBI Taxonomy" id="395501"/>
    <lineage>
        <taxon>Eukaryota</taxon>
        <taxon>Metazoa</taxon>
        <taxon>Ecdysozoa</taxon>
        <taxon>Arthropoda</taxon>
        <taxon>Hexapoda</taxon>
        <taxon>Insecta</taxon>
        <taxon>Pterygota</taxon>
        <taxon>Neoptera</taxon>
        <taxon>Endopterygota</taxon>
        <taxon>Hymenoptera</taxon>
        <taxon>Apocrita</taxon>
        <taxon>Aculeata</taxon>
        <taxon>Apoidea</taxon>
        <taxon>Anthophila</taxon>
        <taxon>Apidae</taxon>
        <taxon>Heterotrigona</taxon>
    </lineage>
</organism>
<keyword evidence="3" id="KW-1185">Reference proteome</keyword>
<protein>
    <submittedName>
        <fullName evidence="2">Uncharacterized protein</fullName>
    </submittedName>
</protein>
<accession>A0A6V7HCJ7</accession>
<evidence type="ECO:0000313" key="3">
    <source>
        <dbReference type="Proteomes" id="UP000752696"/>
    </source>
</evidence>
<dbReference type="EMBL" id="CAJDYZ010009584">
    <property type="protein sequence ID" value="CAD1476778.1"/>
    <property type="molecule type" value="Genomic_DNA"/>
</dbReference>
<reference evidence="2" key="1">
    <citation type="submission" date="2020-07" db="EMBL/GenBank/DDBJ databases">
        <authorList>
            <person name="Nazaruddin N."/>
        </authorList>
    </citation>
    <scope>NUCLEOTIDE SEQUENCE</scope>
</reference>
<feature type="non-terminal residue" evidence="2">
    <location>
        <position position="1"/>
    </location>
</feature>
<feature type="non-terminal residue" evidence="2">
    <location>
        <position position="102"/>
    </location>
</feature>
<proteinExistence type="predicted"/>
<gene>
    <name evidence="2" type="ORF">MHI_LOCUS688027</name>
</gene>
<comment type="caution">
    <text evidence="2">The sequence shown here is derived from an EMBL/GenBank/DDBJ whole genome shotgun (WGS) entry which is preliminary data.</text>
</comment>
<dbReference type="AlphaFoldDB" id="A0A6V7HCJ7"/>
<sequence>LKIFQLDDLQATLTAQNREKRRNKEASECTRRKGIPWYGRSAKRSVHSSAVIVAKLWPIDKEVLRVYGGNDDFEVAPRMLSSENSTEIPRTSARPTFGKEFQ</sequence>
<evidence type="ECO:0000313" key="2">
    <source>
        <dbReference type="EMBL" id="CAD1476778.1"/>
    </source>
</evidence>